<protein>
    <submittedName>
        <fullName evidence="2">Uncharacterized protein</fullName>
    </submittedName>
</protein>
<evidence type="ECO:0000256" key="1">
    <source>
        <dbReference type="SAM" id="MobiDB-lite"/>
    </source>
</evidence>
<feature type="region of interest" description="Disordered" evidence="1">
    <location>
        <begin position="1"/>
        <end position="23"/>
    </location>
</feature>
<organism evidence="2 3">
    <name type="scientific">Paspalum notatum var. saurae</name>
    <dbReference type="NCBI Taxonomy" id="547442"/>
    <lineage>
        <taxon>Eukaryota</taxon>
        <taxon>Viridiplantae</taxon>
        <taxon>Streptophyta</taxon>
        <taxon>Embryophyta</taxon>
        <taxon>Tracheophyta</taxon>
        <taxon>Spermatophyta</taxon>
        <taxon>Magnoliopsida</taxon>
        <taxon>Liliopsida</taxon>
        <taxon>Poales</taxon>
        <taxon>Poaceae</taxon>
        <taxon>PACMAD clade</taxon>
        <taxon>Panicoideae</taxon>
        <taxon>Andropogonodae</taxon>
        <taxon>Paspaleae</taxon>
        <taxon>Paspalinae</taxon>
        <taxon>Paspalum</taxon>
    </lineage>
</organism>
<sequence length="133" mass="14987">MHSSQEPHLHAHPSTPAWEANPQGSWHSSWNSIVPSVDPTPSHHSRGEYSYCHGAGPSHSARYTGGELDGNFTTLFGALDLQEHRTLGMMDSLADIQQQQGVDHYLILETSAIVDRMHEQNLMYYNWKGFFPE</sequence>
<dbReference type="Proteomes" id="UP001341281">
    <property type="component" value="Chromosome 04"/>
</dbReference>
<dbReference type="AlphaFoldDB" id="A0AAQ3WR03"/>
<dbReference type="EMBL" id="CP144748">
    <property type="protein sequence ID" value="WVZ70555.1"/>
    <property type="molecule type" value="Genomic_DNA"/>
</dbReference>
<feature type="region of interest" description="Disordered" evidence="1">
    <location>
        <begin position="29"/>
        <end position="48"/>
    </location>
</feature>
<reference evidence="2 3" key="1">
    <citation type="submission" date="2024-02" db="EMBL/GenBank/DDBJ databases">
        <title>High-quality chromosome-scale genome assembly of Pensacola bahiagrass (Paspalum notatum Flugge var. saurae).</title>
        <authorList>
            <person name="Vega J.M."/>
            <person name="Podio M."/>
            <person name="Orjuela J."/>
            <person name="Siena L.A."/>
            <person name="Pessino S.C."/>
            <person name="Combes M.C."/>
            <person name="Mariac C."/>
            <person name="Albertini E."/>
            <person name="Pupilli F."/>
            <person name="Ortiz J.P.A."/>
            <person name="Leblanc O."/>
        </authorList>
    </citation>
    <scope>NUCLEOTIDE SEQUENCE [LARGE SCALE GENOMIC DNA]</scope>
    <source>
        <strain evidence="2">R1</strain>
        <tissue evidence="2">Leaf</tissue>
    </source>
</reference>
<name>A0AAQ3WR03_PASNO</name>
<keyword evidence="3" id="KW-1185">Reference proteome</keyword>
<gene>
    <name evidence="2" type="ORF">U9M48_019214</name>
</gene>
<accession>A0AAQ3WR03</accession>
<evidence type="ECO:0000313" key="3">
    <source>
        <dbReference type="Proteomes" id="UP001341281"/>
    </source>
</evidence>
<proteinExistence type="predicted"/>
<evidence type="ECO:0000313" key="2">
    <source>
        <dbReference type="EMBL" id="WVZ70555.1"/>
    </source>
</evidence>